<dbReference type="GO" id="GO:0051537">
    <property type="term" value="F:2 iron, 2 sulfur cluster binding"/>
    <property type="evidence" value="ECO:0007669"/>
    <property type="project" value="UniProtKB-KW"/>
</dbReference>
<dbReference type="PROSITE" id="PS51296">
    <property type="entry name" value="RIESKE"/>
    <property type="match status" value="1"/>
</dbReference>
<dbReference type="AlphaFoldDB" id="A0AAU1LYN9"/>
<dbReference type="GO" id="GO:0046872">
    <property type="term" value="F:metal ion binding"/>
    <property type="evidence" value="ECO:0007669"/>
    <property type="project" value="UniProtKB-KW"/>
</dbReference>
<reference evidence="6" key="1">
    <citation type="submission" date="2022-10" db="EMBL/GenBank/DDBJ databases">
        <title>The complete genomes of actinobacterial strains from the NBC collection.</title>
        <authorList>
            <person name="Joergensen T.S."/>
            <person name="Alvarez Arevalo M."/>
            <person name="Sterndorff E.B."/>
            <person name="Faurdal D."/>
            <person name="Vuksanovic O."/>
            <person name="Mourched A.-S."/>
            <person name="Charusanti P."/>
            <person name="Shaw S."/>
            <person name="Blin K."/>
            <person name="Weber T."/>
        </authorList>
    </citation>
    <scope>NUCLEOTIDE SEQUENCE</scope>
    <source>
        <strain evidence="6">NBC_00148</strain>
    </source>
</reference>
<accession>A0AAU1LYN9</accession>
<proteinExistence type="predicted"/>
<sequence>MTGDANTAARQGSVLVEIGPVSRFLRDGERVVTKAGDHEILTLACDGEIFAVGNRCTHRPWRLEAGRLRPEACEIECTLHLGRFSLRSGAATDGPPGRPLLVYDVEVIDDIVHVRIPDSSMS</sequence>
<evidence type="ECO:0000313" key="6">
    <source>
        <dbReference type="EMBL" id="WTQ76627.1"/>
    </source>
</evidence>
<gene>
    <name evidence="6" type="ORF">OG222_27510</name>
</gene>
<feature type="domain" description="Rieske" evidence="5">
    <location>
        <begin position="16"/>
        <end position="114"/>
    </location>
</feature>
<name>A0AAU1LYN9_9ACTN</name>
<dbReference type="Gene3D" id="2.102.10.10">
    <property type="entry name" value="Rieske [2Fe-2S] iron-sulphur domain"/>
    <property type="match status" value="1"/>
</dbReference>
<organism evidence="6">
    <name type="scientific">Streptomyces sp. NBC_00148</name>
    <dbReference type="NCBI Taxonomy" id="2903626"/>
    <lineage>
        <taxon>Bacteria</taxon>
        <taxon>Bacillati</taxon>
        <taxon>Actinomycetota</taxon>
        <taxon>Actinomycetes</taxon>
        <taxon>Kitasatosporales</taxon>
        <taxon>Streptomycetaceae</taxon>
        <taxon>Streptomyces</taxon>
    </lineage>
</organism>
<keyword evidence="2" id="KW-0479">Metal-binding</keyword>
<evidence type="ECO:0000256" key="1">
    <source>
        <dbReference type="ARBA" id="ARBA00022714"/>
    </source>
</evidence>
<dbReference type="GO" id="GO:0004497">
    <property type="term" value="F:monooxygenase activity"/>
    <property type="evidence" value="ECO:0007669"/>
    <property type="project" value="UniProtKB-ARBA"/>
</dbReference>
<dbReference type="SUPFAM" id="SSF50022">
    <property type="entry name" value="ISP domain"/>
    <property type="match status" value="1"/>
</dbReference>
<evidence type="ECO:0000256" key="3">
    <source>
        <dbReference type="ARBA" id="ARBA00023004"/>
    </source>
</evidence>
<evidence type="ECO:0000259" key="5">
    <source>
        <dbReference type="PROSITE" id="PS51296"/>
    </source>
</evidence>
<dbReference type="Pfam" id="PF00355">
    <property type="entry name" value="Rieske"/>
    <property type="match status" value="1"/>
</dbReference>
<dbReference type="EMBL" id="CP108169">
    <property type="protein sequence ID" value="WTQ76627.1"/>
    <property type="molecule type" value="Genomic_DNA"/>
</dbReference>
<dbReference type="GO" id="GO:0016705">
    <property type="term" value="F:oxidoreductase activity, acting on paired donors, with incorporation or reduction of molecular oxygen"/>
    <property type="evidence" value="ECO:0007669"/>
    <property type="project" value="UniProtKB-ARBA"/>
</dbReference>
<keyword evidence="3" id="KW-0408">Iron</keyword>
<protein>
    <submittedName>
        <fullName evidence="6">Rieske 2Fe-2S domain-containing protein</fullName>
    </submittedName>
</protein>
<keyword evidence="4" id="KW-0411">Iron-sulfur</keyword>
<dbReference type="InterPro" id="IPR036922">
    <property type="entry name" value="Rieske_2Fe-2S_sf"/>
</dbReference>
<dbReference type="InterPro" id="IPR017941">
    <property type="entry name" value="Rieske_2Fe-2S"/>
</dbReference>
<evidence type="ECO:0000256" key="2">
    <source>
        <dbReference type="ARBA" id="ARBA00022723"/>
    </source>
</evidence>
<keyword evidence="1" id="KW-0001">2Fe-2S</keyword>
<evidence type="ECO:0000256" key="4">
    <source>
        <dbReference type="ARBA" id="ARBA00023014"/>
    </source>
</evidence>